<evidence type="ECO:0000313" key="1">
    <source>
        <dbReference type="EMBL" id="CAD8058921.1"/>
    </source>
</evidence>
<dbReference type="PANTHER" id="PTHR13305:SF0">
    <property type="entry name" value="H_ACA RIBONUCLEOPROTEIN COMPLEX SUBUNIT 3"/>
    <property type="match status" value="1"/>
</dbReference>
<dbReference type="EMBL" id="CAJJDM010000035">
    <property type="protein sequence ID" value="CAD8064357.1"/>
    <property type="molecule type" value="Genomic_DNA"/>
</dbReference>
<comment type="caution">
    <text evidence="1">The sequence shown here is derived from an EMBL/GenBank/DDBJ whole genome shotgun (WGS) entry which is preliminary data.</text>
</comment>
<dbReference type="OMA" id="MYVLDKD"/>
<proteinExistence type="predicted"/>
<evidence type="ECO:0000313" key="2">
    <source>
        <dbReference type="EMBL" id="CAD8064357.1"/>
    </source>
</evidence>
<evidence type="ECO:0008006" key="4">
    <source>
        <dbReference type="Google" id="ProtNLM"/>
    </source>
</evidence>
<dbReference type="GO" id="GO:0070034">
    <property type="term" value="F:telomerase RNA binding"/>
    <property type="evidence" value="ECO:0007669"/>
    <property type="project" value="TreeGrafter"/>
</dbReference>
<dbReference type="GO" id="GO:0031120">
    <property type="term" value="P:snRNA pseudouridine synthesis"/>
    <property type="evidence" value="ECO:0007669"/>
    <property type="project" value="TreeGrafter"/>
</dbReference>
<evidence type="ECO:0000313" key="3">
    <source>
        <dbReference type="Proteomes" id="UP000688137"/>
    </source>
</evidence>
<dbReference type="Pfam" id="PF04135">
    <property type="entry name" value="Nop10p"/>
    <property type="match status" value="1"/>
</dbReference>
<sequence>MHLRYYLNEEGKRVYTLKNTLDDGSYTFNAHPARFSPDDLNQKYRVELKKRFGLLPTQNEPHQF</sequence>
<dbReference type="AlphaFoldDB" id="A0A8S1KWZ7"/>
<dbReference type="InterPro" id="IPR007264">
    <property type="entry name" value="H/ACA_rnp_Nop10"/>
</dbReference>
<reference evidence="1" key="1">
    <citation type="submission" date="2021-01" db="EMBL/GenBank/DDBJ databases">
        <authorList>
            <consortium name="Genoscope - CEA"/>
            <person name="William W."/>
        </authorList>
    </citation>
    <scope>NUCLEOTIDE SEQUENCE</scope>
</reference>
<accession>A0A8S1KWZ7</accession>
<organism evidence="1 3">
    <name type="scientific">Paramecium primaurelia</name>
    <dbReference type="NCBI Taxonomy" id="5886"/>
    <lineage>
        <taxon>Eukaryota</taxon>
        <taxon>Sar</taxon>
        <taxon>Alveolata</taxon>
        <taxon>Ciliophora</taxon>
        <taxon>Intramacronucleata</taxon>
        <taxon>Oligohymenophorea</taxon>
        <taxon>Peniculida</taxon>
        <taxon>Parameciidae</taxon>
        <taxon>Paramecium</taxon>
    </lineage>
</organism>
<gene>
    <name evidence="1" type="ORF">PPRIM_AZ9-3.1.T0280101</name>
    <name evidence="2" type="ORF">PPRIM_AZ9-3.1.T0360085</name>
</gene>
<dbReference type="GO" id="GO:0031118">
    <property type="term" value="P:rRNA pseudouridine synthesis"/>
    <property type="evidence" value="ECO:0007669"/>
    <property type="project" value="TreeGrafter"/>
</dbReference>
<dbReference type="GO" id="GO:1904874">
    <property type="term" value="P:positive regulation of telomerase RNA localization to Cajal body"/>
    <property type="evidence" value="ECO:0007669"/>
    <property type="project" value="TreeGrafter"/>
</dbReference>
<dbReference type="EMBL" id="CAJJDM010000027">
    <property type="protein sequence ID" value="CAD8058921.1"/>
    <property type="molecule type" value="Genomic_DNA"/>
</dbReference>
<dbReference type="GO" id="GO:0030515">
    <property type="term" value="F:snoRNA binding"/>
    <property type="evidence" value="ECO:0007669"/>
    <property type="project" value="InterPro"/>
</dbReference>
<name>A0A8S1KWZ7_PARPR</name>
<dbReference type="PANTHER" id="PTHR13305">
    <property type="entry name" value="RIBOSOME BIOGENESIS PROTEIN NOP10"/>
    <property type="match status" value="1"/>
</dbReference>
<dbReference type="GO" id="GO:0031429">
    <property type="term" value="C:box H/ACA snoRNP complex"/>
    <property type="evidence" value="ECO:0007669"/>
    <property type="project" value="TreeGrafter"/>
</dbReference>
<keyword evidence="3" id="KW-1185">Reference proteome</keyword>
<dbReference type="Proteomes" id="UP000688137">
    <property type="component" value="Unassembled WGS sequence"/>
</dbReference>
<protein>
    <recommendedName>
        <fullName evidence="4">Nucleolar protein 10</fullName>
    </recommendedName>
</protein>